<name>A0A1F6G8S2_9PROT</name>
<dbReference type="Proteomes" id="UP000178449">
    <property type="component" value="Unassembled WGS sequence"/>
</dbReference>
<proteinExistence type="predicted"/>
<dbReference type="AlphaFoldDB" id="A0A1F6G8S2"/>
<dbReference type="GO" id="GO:0009399">
    <property type="term" value="P:nitrogen fixation"/>
    <property type="evidence" value="ECO:0007669"/>
    <property type="project" value="InterPro"/>
</dbReference>
<reference evidence="1 2" key="1">
    <citation type="journal article" date="2016" name="Nat. Commun.">
        <title>Thousands of microbial genomes shed light on interconnected biogeochemical processes in an aquifer system.</title>
        <authorList>
            <person name="Anantharaman K."/>
            <person name="Brown C.T."/>
            <person name="Hug L.A."/>
            <person name="Sharon I."/>
            <person name="Castelle C.J."/>
            <person name="Probst A.J."/>
            <person name="Thomas B.C."/>
            <person name="Singh A."/>
            <person name="Wilkins M.J."/>
            <person name="Karaoz U."/>
            <person name="Brodie E.L."/>
            <person name="Williams K.H."/>
            <person name="Hubbard S.S."/>
            <person name="Banfield J.F."/>
        </authorList>
    </citation>
    <scope>NUCLEOTIDE SEQUENCE [LARGE SCALE GENOMIC DNA]</scope>
</reference>
<protein>
    <submittedName>
        <fullName evidence="1">Putative nitrogen fixation protein NifT</fullName>
    </submittedName>
</protein>
<organism evidence="1 2">
    <name type="scientific">Candidatus Lambdaproteobacteria bacterium RIFOXYD2_FULL_50_16</name>
    <dbReference type="NCBI Taxonomy" id="1817772"/>
    <lineage>
        <taxon>Bacteria</taxon>
        <taxon>Pseudomonadati</taxon>
        <taxon>Pseudomonadota</taxon>
        <taxon>Candidatus Lambdaproteobacteria</taxon>
    </lineage>
</organism>
<dbReference type="STRING" id="1817772.A2527_01485"/>
<dbReference type="Gene3D" id="2.40.50.240">
    <property type="entry name" value="NifT/FixU-like"/>
    <property type="match status" value="1"/>
</dbReference>
<sequence length="66" mass="7322">MKVMINEKEGLLSVYIPKKDLEEAVVRKEPAEGFGGTLELANGMKLYIEPIKPAPRLPITVEAKKV</sequence>
<dbReference type="SUPFAM" id="SSF159203">
    <property type="entry name" value="NifT/FixU-like"/>
    <property type="match status" value="1"/>
</dbReference>
<evidence type="ECO:0000313" key="1">
    <source>
        <dbReference type="EMBL" id="OGG94506.1"/>
    </source>
</evidence>
<evidence type="ECO:0000313" key="2">
    <source>
        <dbReference type="Proteomes" id="UP000178449"/>
    </source>
</evidence>
<dbReference type="InterPro" id="IPR009727">
    <property type="entry name" value="NifT"/>
</dbReference>
<gene>
    <name evidence="1" type="ORF">A2527_01485</name>
</gene>
<accession>A0A1F6G8S2</accession>
<dbReference type="EMBL" id="MFNE01000038">
    <property type="protein sequence ID" value="OGG94506.1"/>
    <property type="molecule type" value="Genomic_DNA"/>
</dbReference>
<dbReference type="InterPro" id="IPR024044">
    <property type="entry name" value="NifT/FixU_barrel-like_dom_sf"/>
</dbReference>
<dbReference type="Pfam" id="PF06988">
    <property type="entry name" value="NifT"/>
    <property type="match status" value="1"/>
</dbReference>
<dbReference type="NCBIfam" id="TIGR02934">
    <property type="entry name" value="nifT_nitrog"/>
    <property type="match status" value="1"/>
</dbReference>
<comment type="caution">
    <text evidence="1">The sequence shown here is derived from an EMBL/GenBank/DDBJ whole genome shotgun (WGS) entry which is preliminary data.</text>
</comment>